<gene>
    <name evidence="6" type="ORF">MSL71_440</name>
</gene>
<proteinExistence type="predicted"/>
<keyword evidence="7" id="KW-1185">Reference proteome</keyword>
<accession>A0A4U8YGF2</accession>
<comment type="cofactor">
    <cofactor evidence="1">
        <name>FAD</name>
        <dbReference type="ChEBI" id="CHEBI:57692"/>
    </cofactor>
</comment>
<evidence type="ECO:0000313" key="7">
    <source>
        <dbReference type="Proteomes" id="UP000507962"/>
    </source>
</evidence>
<dbReference type="AlphaFoldDB" id="A0A4U8YGF2"/>
<dbReference type="Proteomes" id="UP000507962">
    <property type="component" value="Unassembled WGS sequence"/>
</dbReference>
<keyword evidence="3" id="KW-0274">FAD</keyword>
<name>A0A4U8YGF2_9BACT</name>
<reference evidence="6 7" key="1">
    <citation type="submission" date="2019-03" db="EMBL/GenBank/DDBJ databases">
        <authorList>
            <person name="Nijsse B."/>
        </authorList>
    </citation>
    <scope>NUCLEOTIDE SEQUENCE [LARGE SCALE GENOMIC DNA]</scope>
    <source>
        <strain evidence="6">Desulfoluna butyratoxydans MSL71</strain>
    </source>
</reference>
<organism evidence="6 7">
    <name type="scientific">Desulfoluna butyratoxydans</name>
    <dbReference type="NCBI Taxonomy" id="231438"/>
    <lineage>
        <taxon>Bacteria</taxon>
        <taxon>Pseudomonadati</taxon>
        <taxon>Thermodesulfobacteriota</taxon>
        <taxon>Desulfobacteria</taxon>
        <taxon>Desulfobacterales</taxon>
        <taxon>Desulfolunaceae</taxon>
        <taxon>Desulfoluna</taxon>
    </lineage>
</organism>
<keyword evidence="2" id="KW-0285">Flavoprotein</keyword>
<dbReference type="PANTHER" id="PTHR42913">
    <property type="entry name" value="APOPTOSIS-INDUCING FACTOR 1"/>
    <property type="match status" value="1"/>
</dbReference>
<dbReference type="PANTHER" id="PTHR42913:SF9">
    <property type="entry name" value="SLR1591 PROTEIN"/>
    <property type="match status" value="1"/>
</dbReference>
<evidence type="ECO:0000256" key="1">
    <source>
        <dbReference type="ARBA" id="ARBA00001974"/>
    </source>
</evidence>
<dbReference type="InterPro" id="IPR023753">
    <property type="entry name" value="FAD/NAD-binding_dom"/>
</dbReference>
<dbReference type="InterPro" id="IPR051169">
    <property type="entry name" value="NADH-Q_oxidoreductase"/>
</dbReference>
<evidence type="ECO:0000313" key="6">
    <source>
        <dbReference type="EMBL" id="VFQ42426.1"/>
    </source>
</evidence>
<dbReference type="GO" id="GO:0003955">
    <property type="term" value="F:NAD(P)H dehydrogenase (quinone) activity"/>
    <property type="evidence" value="ECO:0007669"/>
    <property type="project" value="TreeGrafter"/>
</dbReference>
<dbReference type="Gene3D" id="3.50.50.100">
    <property type="match status" value="1"/>
</dbReference>
<evidence type="ECO:0000259" key="5">
    <source>
        <dbReference type="Pfam" id="PF07992"/>
    </source>
</evidence>
<dbReference type="SUPFAM" id="SSF51905">
    <property type="entry name" value="FAD/NAD(P)-binding domain"/>
    <property type="match status" value="2"/>
</dbReference>
<dbReference type="InterPro" id="IPR036188">
    <property type="entry name" value="FAD/NAD-bd_sf"/>
</dbReference>
<keyword evidence="4" id="KW-0560">Oxidoreductase</keyword>
<evidence type="ECO:0000256" key="3">
    <source>
        <dbReference type="ARBA" id="ARBA00022827"/>
    </source>
</evidence>
<dbReference type="Pfam" id="PF07992">
    <property type="entry name" value="Pyr_redox_2"/>
    <property type="match status" value="1"/>
</dbReference>
<dbReference type="GO" id="GO:0019646">
    <property type="term" value="P:aerobic electron transport chain"/>
    <property type="evidence" value="ECO:0007669"/>
    <property type="project" value="TreeGrafter"/>
</dbReference>
<feature type="domain" description="FAD/NAD(P)-binding" evidence="5">
    <location>
        <begin position="4"/>
        <end position="288"/>
    </location>
</feature>
<sequence length="378" mass="40605">MNKKLLLLGGGHAHLETLVALSAIGEHGHEITVVAPSRHHYYSGMGPGMLGGTFTPEEIRFDTEAAVRAGGGRFVTGLAVAIDPSEKTVRLASGERLSYDVLSANVGSFVKSPFEKAPDAEVFPVKPIESLLSLRQAILDRCRETALHISVAGGGPSSAEVAGNILQLIKTARGEPPVITIHARRRFLESFPDTIRQGVTGRLSKRGIKLMENNAVARAEKNAVTLVSGACQHADVVVDATGVRPSTLFADSGLPTGPDGGLTVNRYLQCTDHPDIFGGGDCIHFEPEPLAKVGVYAVRQNAVLRDNLLARLEGTPLSPFDPKGSYLLIFNLGENTGYLHKNGFTTAGRLAFHIKTFIDTRFMKKYQRLLSRPPAGRV</sequence>
<evidence type="ECO:0000256" key="4">
    <source>
        <dbReference type="ARBA" id="ARBA00023002"/>
    </source>
</evidence>
<dbReference type="PRINTS" id="PR00368">
    <property type="entry name" value="FADPNR"/>
</dbReference>
<dbReference type="EMBL" id="CAADHO010000001">
    <property type="protein sequence ID" value="VFQ42426.1"/>
    <property type="molecule type" value="Genomic_DNA"/>
</dbReference>
<protein>
    <submittedName>
        <fullName evidence="6">Fad/nad(P)-binding domain</fullName>
    </submittedName>
</protein>
<dbReference type="RefSeq" id="WP_180136683.1">
    <property type="nucleotide sequence ID" value="NZ_CAADHO010000001.1"/>
</dbReference>
<evidence type="ECO:0000256" key="2">
    <source>
        <dbReference type="ARBA" id="ARBA00022630"/>
    </source>
</evidence>